<organism evidence="3">
    <name type="scientific">bioreactor metagenome</name>
    <dbReference type="NCBI Taxonomy" id="1076179"/>
    <lineage>
        <taxon>unclassified sequences</taxon>
        <taxon>metagenomes</taxon>
        <taxon>ecological metagenomes</taxon>
    </lineage>
</organism>
<dbReference type="InterPro" id="IPR004143">
    <property type="entry name" value="BPL_LPL_catalytic"/>
</dbReference>
<evidence type="ECO:0000256" key="1">
    <source>
        <dbReference type="ARBA" id="ARBA00022598"/>
    </source>
</evidence>
<dbReference type="SUPFAM" id="SSF55681">
    <property type="entry name" value="Class II aaRS and biotin synthetases"/>
    <property type="match status" value="1"/>
</dbReference>
<evidence type="ECO:0000259" key="2">
    <source>
        <dbReference type="PROSITE" id="PS51733"/>
    </source>
</evidence>
<dbReference type="InterPro" id="IPR004408">
    <property type="entry name" value="Biotin_CoA_COase_ligase"/>
</dbReference>
<proteinExistence type="predicted"/>
<dbReference type="EC" id="6.3.4.15" evidence="3"/>
<dbReference type="NCBIfam" id="TIGR00121">
    <property type="entry name" value="birA_ligase"/>
    <property type="match status" value="1"/>
</dbReference>
<evidence type="ECO:0000313" key="3">
    <source>
        <dbReference type="EMBL" id="MPL82441.1"/>
    </source>
</evidence>
<dbReference type="CDD" id="cd16442">
    <property type="entry name" value="BPL"/>
    <property type="match status" value="1"/>
</dbReference>
<dbReference type="AlphaFoldDB" id="A0A644UUA8"/>
<feature type="domain" description="BPL/LPL catalytic" evidence="2">
    <location>
        <begin position="1"/>
        <end position="178"/>
    </location>
</feature>
<dbReference type="GO" id="GO:0004077">
    <property type="term" value="F:biotin--[biotin carboxyl-carrier protein] ligase activity"/>
    <property type="evidence" value="ECO:0007669"/>
    <property type="project" value="UniProtKB-EC"/>
</dbReference>
<reference evidence="3" key="1">
    <citation type="submission" date="2019-08" db="EMBL/GenBank/DDBJ databases">
        <authorList>
            <person name="Kucharzyk K."/>
            <person name="Murdoch R.W."/>
            <person name="Higgins S."/>
            <person name="Loffler F."/>
        </authorList>
    </citation>
    <scope>NUCLEOTIDE SEQUENCE</scope>
</reference>
<dbReference type="PROSITE" id="PS51733">
    <property type="entry name" value="BPL_LPL_CATALYTIC"/>
    <property type="match status" value="1"/>
</dbReference>
<dbReference type="PANTHER" id="PTHR12835:SF5">
    <property type="entry name" value="BIOTIN--PROTEIN LIGASE"/>
    <property type="match status" value="1"/>
</dbReference>
<dbReference type="Pfam" id="PF03099">
    <property type="entry name" value="BPL_LplA_LipB"/>
    <property type="match status" value="1"/>
</dbReference>
<dbReference type="PANTHER" id="PTHR12835">
    <property type="entry name" value="BIOTIN PROTEIN LIGASE"/>
    <property type="match status" value="1"/>
</dbReference>
<dbReference type="InterPro" id="IPR045864">
    <property type="entry name" value="aa-tRNA-synth_II/BPL/LPL"/>
</dbReference>
<gene>
    <name evidence="3" type="primary">birA_13</name>
    <name evidence="3" type="ORF">SDC9_28385</name>
</gene>
<comment type="caution">
    <text evidence="3">The sequence shown here is derived from an EMBL/GenBank/DDBJ whole genome shotgun (WGS) entry which is preliminary data.</text>
</comment>
<keyword evidence="1 3" id="KW-0436">Ligase</keyword>
<dbReference type="GO" id="GO:0005737">
    <property type="term" value="C:cytoplasm"/>
    <property type="evidence" value="ECO:0007669"/>
    <property type="project" value="TreeGrafter"/>
</dbReference>
<accession>A0A644UUA8</accession>
<name>A0A644UUA8_9ZZZZ</name>
<dbReference type="Gene3D" id="3.30.930.10">
    <property type="entry name" value="Bira Bifunctional Protein, Domain 2"/>
    <property type="match status" value="1"/>
</dbReference>
<sequence length="243" mass="27434">MSQITYLEETESTTKALRELMARGRVEEGAVVMAGFQTAGRGQVGNVWESEAGKNLTFSVVIYPETVPANRQFVLSQLTALSVKETLDAYTDGITVKWPNDIYWRDQKICGMLIENDLCGKTIYATIAGIGINLNQTVFRGDAPNPVSLCTITGQTYDSGEVLDRFLSIFYKWYLRLLKGEESLIRQSYEKVLYRKEGFYPYADEQGAFEARIKAIEPTGHLVLQLRDGSERTYAFKEVSYVK</sequence>
<dbReference type="EMBL" id="VSSQ01000163">
    <property type="protein sequence ID" value="MPL82441.1"/>
    <property type="molecule type" value="Genomic_DNA"/>
</dbReference>
<protein>
    <submittedName>
        <fullName evidence="3">Bifunctional ligase/repressor BirA</fullName>
        <ecNumber evidence="3">6.3.4.15</ecNumber>
    </submittedName>
</protein>